<dbReference type="Gene3D" id="3.30.70.20">
    <property type="match status" value="1"/>
</dbReference>
<dbReference type="PANTHER" id="PTHR43545:SF6">
    <property type="entry name" value="FORMATE DEHYDROGENASE, NITRATE-INDUCIBLE, IRON-SULFUR SUBUNIT"/>
    <property type="match status" value="1"/>
</dbReference>
<dbReference type="Pfam" id="PF12797">
    <property type="entry name" value="Fer4_2"/>
    <property type="match status" value="1"/>
</dbReference>
<keyword evidence="3" id="KW-0479">Metal-binding</keyword>
<dbReference type="PANTHER" id="PTHR43545">
    <property type="entry name" value="FORMATE DEHYDROGENASE, NITRATE-INDUCIBLE, IRON-SULFUR SUBUNIT"/>
    <property type="match status" value="1"/>
</dbReference>
<evidence type="ECO:0000256" key="4">
    <source>
        <dbReference type="ARBA" id="ARBA00022737"/>
    </source>
</evidence>
<dbReference type="AlphaFoldDB" id="A0A842JCS0"/>
<reference evidence="8 9" key="1">
    <citation type="submission" date="2020-08" db="EMBL/GenBank/DDBJ databases">
        <authorList>
            <person name="Liu C."/>
            <person name="Sun Q."/>
        </authorList>
    </citation>
    <scope>NUCLEOTIDE SEQUENCE [LARGE SCALE GENOMIC DNA]</scope>
    <source>
        <strain evidence="8 9">N22</strain>
    </source>
</reference>
<dbReference type="Pfam" id="PF13247">
    <property type="entry name" value="Fer4_11"/>
    <property type="match status" value="1"/>
</dbReference>
<sequence>MAAYGLLIDYEFCTGCQSCEVACKEEHRIPVGQWGIHLLDDGPWECGDGKFNWNKIPVPTRLCDLCAARTAKGKQPSCVHHCLAGVMQYGTIEELARELEEKPNQVLFAPLPYQY</sequence>
<comment type="caution">
    <text evidence="8">The sequence shown here is derived from an EMBL/GenBank/DDBJ whole genome shotgun (WGS) entry which is preliminary data.</text>
</comment>
<comment type="subcellular location">
    <subcellularLocation>
        <location evidence="1">Cell envelope</location>
    </subcellularLocation>
</comment>
<evidence type="ECO:0000256" key="6">
    <source>
        <dbReference type="ARBA" id="ARBA00023014"/>
    </source>
</evidence>
<evidence type="ECO:0000256" key="3">
    <source>
        <dbReference type="ARBA" id="ARBA00022723"/>
    </source>
</evidence>
<dbReference type="GO" id="GO:0051539">
    <property type="term" value="F:4 iron, 4 sulfur cluster binding"/>
    <property type="evidence" value="ECO:0007669"/>
    <property type="project" value="UniProtKB-KW"/>
</dbReference>
<keyword evidence="6" id="KW-0411">Iron-sulfur</keyword>
<dbReference type="EMBL" id="JACMSE010000005">
    <property type="protein sequence ID" value="MBC2889467.1"/>
    <property type="molecule type" value="Genomic_DNA"/>
</dbReference>
<evidence type="ECO:0000259" key="7">
    <source>
        <dbReference type="PROSITE" id="PS51379"/>
    </source>
</evidence>
<dbReference type="InterPro" id="IPR017896">
    <property type="entry name" value="4Fe4S_Fe-S-bd"/>
</dbReference>
<evidence type="ECO:0000256" key="1">
    <source>
        <dbReference type="ARBA" id="ARBA00004196"/>
    </source>
</evidence>
<protein>
    <submittedName>
        <fullName evidence="8">Oxidoreductase</fullName>
    </submittedName>
</protein>
<dbReference type="GO" id="GO:0030313">
    <property type="term" value="C:cell envelope"/>
    <property type="evidence" value="ECO:0007669"/>
    <property type="project" value="UniProtKB-SubCell"/>
</dbReference>
<evidence type="ECO:0000256" key="2">
    <source>
        <dbReference type="ARBA" id="ARBA00022485"/>
    </source>
</evidence>
<name>A0A842JCS0_9ACTN</name>
<organism evidence="8 9">
    <name type="scientific">Gordonibacter massiliensis</name>
    <name type="common">ex Traore et al. 2017</name>
    <dbReference type="NCBI Taxonomy" id="1841863"/>
    <lineage>
        <taxon>Bacteria</taxon>
        <taxon>Bacillati</taxon>
        <taxon>Actinomycetota</taxon>
        <taxon>Coriobacteriia</taxon>
        <taxon>Eggerthellales</taxon>
        <taxon>Eggerthellaceae</taxon>
        <taxon>Gordonibacter</taxon>
    </lineage>
</organism>
<evidence type="ECO:0000313" key="9">
    <source>
        <dbReference type="Proteomes" id="UP000587396"/>
    </source>
</evidence>
<evidence type="ECO:0000313" key="8">
    <source>
        <dbReference type="EMBL" id="MBC2889467.1"/>
    </source>
</evidence>
<gene>
    <name evidence="8" type="ORF">H7313_08935</name>
</gene>
<dbReference type="SUPFAM" id="SSF54862">
    <property type="entry name" value="4Fe-4S ferredoxins"/>
    <property type="match status" value="1"/>
</dbReference>
<dbReference type="RefSeq" id="WP_185905283.1">
    <property type="nucleotide sequence ID" value="NZ_JACMSE010000005.1"/>
</dbReference>
<keyword evidence="4" id="KW-0677">Repeat</keyword>
<keyword evidence="9" id="KW-1185">Reference proteome</keyword>
<dbReference type="GO" id="GO:0046872">
    <property type="term" value="F:metal ion binding"/>
    <property type="evidence" value="ECO:0007669"/>
    <property type="project" value="UniProtKB-KW"/>
</dbReference>
<dbReference type="InterPro" id="IPR051555">
    <property type="entry name" value="FDH_Electron_Transfer_Unit"/>
</dbReference>
<dbReference type="PROSITE" id="PS51379">
    <property type="entry name" value="4FE4S_FER_2"/>
    <property type="match status" value="1"/>
</dbReference>
<dbReference type="Proteomes" id="UP000587396">
    <property type="component" value="Unassembled WGS sequence"/>
</dbReference>
<evidence type="ECO:0000256" key="5">
    <source>
        <dbReference type="ARBA" id="ARBA00023004"/>
    </source>
</evidence>
<accession>A0A842JCS0</accession>
<keyword evidence="2" id="KW-0004">4Fe-4S</keyword>
<keyword evidence="5" id="KW-0408">Iron</keyword>
<feature type="domain" description="4Fe-4S ferredoxin-type" evidence="7">
    <location>
        <begin position="4"/>
        <end position="33"/>
    </location>
</feature>
<proteinExistence type="predicted"/>